<dbReference type="Proteomes" id="UP001374579">
    <property type="component" value="Unassembled WGS sequence"/>
</dbReference>
<comment type="caution">
    <text evidence="1">The sequence shown here is derived from an EMBL/GenBank/DDBJ whole genome shotgun (WGS) entry which is preliminary data.</text>
</comment>
<dbReference type="AlphaFoldDB" id="A0AAN9AKG8"/>
<keyword evidence="2" id="KW-1185">Reference proteome</keyword>
<sequence length="121" mass="14241">MVTDKGVRERARTEVISSSAAANKQVRRFSVLQKMEFNFTSWAKNLPQPVVEVLEKEEFTTLSAGNLYNFAVFYTQDCLEYDQYGQWKKKKRREKFLDYLFTEAHPKADPVFLHMIPDSKH</sequence>
<evidence type="ECO:0000313" key="1">
    <source>
        <dbReference type="EMBL" id="KAK7088484.1"/>
    </source>
</evidence>
<organism evidence="1 2">
    <name type="scientific">Littorina saxatilis</name>
    <dbReference type="NCBI Taxonomy" id="31220"/>
    <lineage>
        <taxon>Eukaryota</taxon>
        <taxon>Metazoa</taxon>
        <taxon>Spiralia</taxon>
        <taxon>Lophotrochozoa</taxon>
        <taxon>Mollusca</taxon>
        <taxon>Gastropoda</taxon>
        <taxon>Caenogastropoda</taxon>
        <taxon>Littorinimorpha</taxon>
        <taxon>Littorinoidea</taxon>
        <taxon>Littorinidae</taxon>
        <taxon>Littorina</taxon>
    </lineage>
</organism>
<accession>A0AAN9AKG8</accession>
<reference evidence="1 2" key="1">
    <citation type="submission" date="2024-02" db="EMBL/GenBank/DDBJ databases">
        <title>Chromosome-scale genome assembly of the rough periwinkle Littorina saxatilis.</title>
        <authorList>
            <person name="De Jode A."/>
            <person name="Faria R."/>
            <person name="Formenti G."/>
            <person name="Sims Y."/>
            <person name="Smith T.P."/>
            <person name="Tracey A."/>
            <person name="Wood J.M.D."/>
            <person name="Zagrodzka Z.B."/>
            <person name="Johannesson K."/>
            <person name="Butlin R.K."/>
            <person name="Leder E.H."/>
        </authorList>
    </citation>
    <scope>NUCLEOTIDE SEQUENCE [LARGE SCALE GENOMIC DNA]</scope>
    <source>
        <strain evidence="1">Snail1</strain>
        <tissue evidence="1">Muscle</tissue>
    </source>
</reference>
<protein>
    <submittedName>
        <fullName evidence="1">Uncharacterized protein</fullName>
    </submittedName>
</protein>
<name>A0AAN9AKG8_9CAEN</name>
<dbReference type="EMBL" id="JBAMIC010004070">
    <property type="protein sequence ID" value="KAK7088484.1"/>
    <property type="molecule type" value="Genomic_DNA"/>
</dbReference>
<proteinExistence type="predicted"/>
<gene>
    <name evidence="1" type="ORF">V1264_022398</name>
</gene>
<evidence type="ECO:0000313" key="2">
    <source>
        <dbReference type="Proteomes" id="UP001374579"/>
    </source>
</evidence>